<dbReference type="Gene3D" id="3.40.50.300">
    <property type="entry name" value="P-loop containing nucleotide triphosphate hydrolases"/>
    <property type="match status" value="2"/>
</dbReference>
<name>A0A1F5PKW0_9BACT</name>
<feature type="domain" description="Helicase C-terminal" evidence="10">
    <location>
        <begin position="233"/>
        <end position="384"/>
    </location>
</feature>
<evidence type="ECO:0000313" key="12">
    <source>
        <dbReference type="EMBL" id="OGE90563.1"/>
    </source>
</evidence>
<evidence type="ECO:0000259" key="11">
    <source>
        <dbReference type="PROSITE" id="PS51195"/>
    </source>
</evidence>
<dbReference type="PROSITE" id="PS51192">
    <property type="entry name" value="HELICASE_ATP_BIND_1"/>
    <property type="match status" value="1"/>
</dbReference>
<keyword evidence="2 7" id="KW-0378">Hydrolase</keyword>
<comment type="caution">
    <text evidence="12">The sequence shown here is derived from an EMBL/GenBank/DDBJ whole genome shotgun (WGS) entry which is preliminary data.</text>
</comment>
<evidence type="ECO:0000256" key="5">
    <source>
        <dbReference type="ARBA" id="ARBA00038437"/>
    </source>
</evidence>
<dbReference type="GO" id="GO:0005524">
    <property type="term" value="F:ATP binding"/>
    <property type="evidence" value="ECO:0007669"/>
    <property type="project" value="UniProtKB-KW"/>
</dbReference>
<dbReference type="Pfam" id="PF00271">
    <property type="entry name" value="Helicase_C"/>
    <property type="match status" value="1"/>
</dbReference>
<dbReference type="GO" id="GO:0016787">
    <property type="term" value="F:hydrolase activity"/>
    <property type="evidence" value="ECO:0007669"/>
    <property type="project" value="UniProtKB-KW"/>
</dbReference>
<feature type="domain" description="DEAD-box RNA helicase Q" evidence="11">
    <location>
        <begin position="7"/>
        <end position="35"/>
    </location>
</feature>
<dbReference type="InterPro" id="IPR011545">
    <property type="entry name" value="DEAD/DEAH_box_helicase_dom"/>
</dbReference>
<evidence type="ECO:0000256" key="3">
    <source>
        <dbReference type="ARBA" id="ARBA00022806"/>
    </source>
</evidence>
<keyword evidence="3 7" id="KW-0347">Helicase</keyword>
<feature type="short sequence motif" description="Q motif" evidence="6">
    <location>
        <begin position="7"/>
        <end position="35"/>
    </location>
</feature>
<dbReference type="GO" id="GO:0005829">
    <property type="term" value="C:cytosol"/>
    <property type="evidence" value="ECO:0007669"/>
    <property type="project" value="TreeGrafter"/>
</dbReference>
<keyword evidence="1 7" id="KW-0547">Nucleotide-binding</keyword>
<reference evidence="12 13" key="1">
    <citation type="journal article" date="2016" name="Nat. Commun.">
        <title>Thousands of microbial genomes shed light on interconnected biogeochemical processes in an aquifer system.</title>
        <authorList>
            <person name="Anantharaman K."/>
            <person name="Brown C.T."/>
            <person name="Hug L.A."/>
            <person name="Sharon I."/>
            <person name="Castelle C.J."/>
            <person name="Probst A.J."/>
            <person name="Thomas B.C."/>
            <person name="Singh A."/>
            <person name="Wilkins M.J."/>
            <person name="Karaoz U."/>
            <person name="Brodie E.L."/>
            <person name="Williams K.H."/>
            <person name="Hubbard S.S."/>
            <person name="Banfield J.F."/>
        </authorList>
    </citation>
    <scope>NUCLEOTIDE SEQUENCE [LARGE SCALE GENOMIC DNA]</scope>
</reference>
<evidence type="ECO:0000259" key="9">
    <source>
        <dbReference type="PROSITE" id="PS51192"/>
    </source>
</evidence>
<evidence type="ECO:0000256" key="2">
    <source>
        <dbReference type="ARBA" id="ARBA00022801"/>
    </source>
</evidence>
<keyword evidence="4 7" id="KW-0067">ATP-binding</keyword>
<evidence type="ECO:0000256" key="4">
    <source>
        <dbReference type="ARBA" id="ARBA00022840"/>
    </source>
</evidence>
<dbReference type="InterPro" id="IPR001650">
    <property type="entry name" value="Helicase_C-like"/>
</dbReference>
<dbReference type="PROSITE" id="PS00039">
    <property type="entry name" value="DEAD_ATP_HELICASE"/>
    <property type="match status" value="1"/>
</dbReference>
<evidence type="ECO:0000313" key="13">
    <source>
        <dbReference type="Proteomes" id="UP000177682"/>
    </source>
</evidence>
<feature type="region of interest" description="Disordered" evidence="8">
    <location>
        <begin position="374"/>
        <end position="458"/>
    </location>
</feature>
<dbReference type="InterPro" id="IPR050079">
    <property type="entry name" value="DEAD_box_RNA_helicase"/>
</dbReference>
<dbReference type="Pfam" id="PF00270">
    <property type="entry name" value="DEAD"/>
    <property type="match status" value="1"/>
</dbReference>
<accession>A0A1F5PKW0</accession>
<dbReference type="PANTHER" id="PTHR47959">
    <property type="entry name" value="ATP-DEPENDENT RNA HELICASE RHLE-RELATED"/>
    <property type="match status" value="1"/>
</dbReference>
<evidence type="ECO:0000256" key="1">
    <source>
        <dbReference type="ARBA" id="ARBA00022741"/>
    </source>
</evidence>
<sequence length="458" mass="51304">MVNPTNTSFEGLGIAPKLFEILQQLRFTIPTPIQFQSIPIAIEGKDVMGIAQTGTGKTMAFGIPMIQRLAQNKGRGLIILPTRELALQVDEALQKIGRQVGLKTSVLIGGEPINRQIRSLRQNPHIIIGTPGRINDHLEQKTIDLSSVTILVLDEADRMLDMGFEPQIRRILAKVPKARQTMLFSATMPNSIVQIATSYMTIPIRIEVAPSGTAARDVAQEVFFVARDQKVSLLTKILTEHKGSILVFTRTKFGAKKIAHAVRNMGHTSSEIHSNRSLGQRKEALEGFKIGRYRVLIATDIAARGIDVSGIELVINYDLPENPEDYVHRIGRTGRAGLAGKAISFATPDQRYDVRSIERLIRITLPVKQAEGLQSIPTTGRAEFRREARPMPSRPGQPRHDYVREQGNRSSDRPARPGFRKPGRYKSRDQFPRRDPSRPQDQGFDANRIRYRDDRSSY</sequence>
<dbReference type="GO" id="GO:0003676">
    <property type="term" value="F:nucleic acid binding"/>
    <property type="evidence" value="ECO:0007669"/>
    <property type="project" value="InterPro"/>
</dbReference>
<dbReference type="SMART" id="SM00490">
    <property type="entry name" value="HELICc"/>
    <property type="match status" value="1"/>
</dbReference>
<gene>
    <name evidence="12" type="ORF">A3E29_02085</name>
</gene>
<dbReference type="Proteomes" id="UP000177682">
    <property type="component" value="Unassembled WGS sequence"/>
</dbReference>
<evidence type="ECO:0000256" key="7">
    <source>
        <dbReference type="RuleBase" id="RU000492"/>
    </source>
</evidence>
<dbReference type="CDD" id="cd00268">
    <property type="entry name" value="DEADc"/>
    <property type="match status" value="1"/>
</dbReference>
<evidence type="ECO:0000259" key="10">
    <source>
        <dbReference type="PROSITE" id="PS51194"/>
    </source>
</evidence>
<evidence type="ECO:0000256" key="8">
    <source>
        <dbReference type="SAM" id="MobiDB-lite"/>
    </source>
</evidence>
<comment type="similarity">
    <text evidence="5 7">Belongs to the DEAD box helicase family.</text>
</comment>
<dbReference type="InterPro" id="IPR014014">
    <property type="entry name" value="RNA_helicase_DEAD_Q_motif"/>
</dbReference>
<dbReference type="PROSITE" id="PS51194">
    <property type="entry name" value="HELICASE_CTER"/>
    <property type="match status" value="1"/>
</dbReference>
<dbReference type="PROSITE" id="PS51195">
    <property type="entry name" value="Q_MOTIF"/>
    <property type="match status" value="1"/>
</dbReference>
<dbReference type="InterPro" id="IPR027417">
    <property type="entry name" value="P-loop_NTPase"/>
</dbReference>
<evidence type="ECO:0000256" key="6">
    <source>
        <dbReference type="PROSITE-ProRule" id="PRU00552"/>
    </source>
</evidence>
<dbReference type="AlphaFoldDB" id="A0A1F5PKW0"/>
<organism evidence="12 13">
    <name type="scientific">Candidatus Doudnabacteria bacterium RIFCSPHIGHO2_12_FULL_48_16</name>
    <dbReference type="NCBI Taxonomy" id="1817838"/>
    <lineage>
        <taxon>Bacteria</taxon>
        <taxon>Candidatus Doudnaibacteriota</taxon>
    </lineage>
</organism>
<dbReference type="PANTHER" id="PTHR47959:SF13">
    <property type="entry name" value="ATP-DEPENDENT RNA HELICASE RHLE"/>
    <property type="match status" value="1"/>
</dbReference>
<dbReference type="SMART" id="SM00487">
    <property type="entry name" value="DEXDc"/>
    <property type="match status" value="1"/>
</dbReference>
<dbReference type="GO" id="GO:0003724">
    <property type="term" value="F:RNA helicase activity"/>
    <property type="evidence" value="ECO:0007669"/>
    <property type="project" value="InterPro"/>
</dbReference>
<dbReference type="SUPFAM" id="SSF52540">
    <property type="entry name" value="P-loop containing nucleoside triphosphate hydrolases"/>
    <property type="match status" value="1"/>
</dbReference>
<protein>
    <recommendedName>
        <fullName evidence="14">DEAD/DEAH box helicase</fullName>
    </recommendedName>
</protein>
<dbReference type="CDD" id="cd18787">
    <property type="entry name" value="SF2_C_DEAD"/>
    <property type="match status" value="1"/>
</dbReference>
<dbReference type="InterPro" id="IPR000629">
    <property type="entry name" value="RNA-helicase_DEAD-box_CS"/>
</dbReference>
<feature type="compositionally biased region" description="Basic and acidic residues" evidence="8">
    <location>
        <begin position="426"/>
        <end position="438"/>
    </location>
</feature>
<dbReference type="EMBL" id="MFEY01000005">
    <property type="protein sequence ID" value="OGE90563.1"/>
    <property type="molecule type" value="Genomic_DNA"/>
</dbReference>
<feature type="compositionally biased region" description="Basic and acidic residues" evidence="8">
    <location>
        <begin position="447"/>
        <end position="458"/>
    </location>
</feature>
<dbReference type="InterPro" id="IPR014001">
    <property type="entry name" value="Helicase_ATP-bd"/>
</dbReference>
<evidence type="ECO:0008006" key="14">
    <source>
        <dbReference type="Google" id="ProtNLM"/>
    </source>
</evidence>
<proteinExistence type="inferred from homology"/>
<dbReference type="InterPro" id="IPR044742">
    <property type="entry name" value="DEAD/DEAH_RhlB"/>
</dbReference>
<feature type="domain" description="Helicase ATP-binding" evidence="9">
    <location>
        <begin position="38"/>
        <end position="206"/>
    </location>
</feature>
<feature type="compositionally biased region" description="Basic and acidic residues" evidence="8">
    <location>
        <begin position="398"/>
        <end position="415"/>
    </location>
</feature>